<evidence type="ECO:0000313" key="2">
    <source>
        <dbReference type="EMBL" id="MFC6238019.1"/>
    </source>
</evidence>
<dbReference type="Proteomes" id="UP001596138">
    <property type="component" value="Unassembled WGS sequence"/>
</dbReference>
<dbReference type="Pfam" id="PF01381">
    <property type="entry name" value="HTH_3"/>
    <property type="match status" value="1"/>
</dbReference>
<dbReference type="SUPFAM" id="SSF47413">
    <property type="entry name" value="lambda repressor-like DNA-binding domains"/>
    <property type="match status" value="1"/>
</dbReference>
<dbReference type="EMBL" id="JBHSTI010000008">
    <property type="protein sequence ID" value="MFC6238019.1"/>
    <property type="molecule type" value="Genomic_DNA"/>
</dbReference>
<evidence type="ECO:0000259" key="1">
    <source>
        <dbReference type="PROSITE" id="PS50943"/>
    </source>
</evidence>
<dbReference type="CDD" id="cd00093">
    <property type="entry name" value="HTH_XRE"/>
    <property type="match status" value="1"/>
</dbReference>
<reference evidence="3" key="1">
    <citation type="journal article" date="2019" name="Int. J. Syst. Evol. Microbiol.">
        <title>The Global Catalogue of Microorganisms (GCM) 10K type strain sequencing project: providing services to taxonomists for standard genome sequencing and annotation.</title>
        <authorList>
            <consortium name="The Broad Institute Genomics Platform"/>
            <consortium name="The Broad Institute Genome Sequencing Center for Infectious Disease"/>
            <person name="Wu L."/>
            <person name="Ma J."/>
        </authorList>
    </citation>
    <scope>NUCLEOTIDE SEQUENCE [LARGE SCALE GENOMIC DNA]</scope>
    <source>
        <strain evidence="3">CGMCC 4.7317</strain>
    </source>
</reference>
<name>A0ABW1T0F0_9ACTN</name>
<feature type="domain" description="HTH cro/C1-type" evidence="1">
    <location>
        <begin position="7"/>
        <end position="63"/>
    </location>
</feature>
<evidence type="ECO:0000313" key="3">
    <source>
        <dbReference type="Proteomes" id="UP001596138"/>
    </source>
</evidence>
<proteinExistence type="predicted"/>
<sequence>MINAELVARLRTERGLSQRRLAYFTGVNFQVIRRIEAGGDDGNLTLRHLAHMCEALGVHPRDLLAEVTIAGTADEPEASELTTAQARLLRRIQLGEDVRRSLSGPDRELVLPALVRRGLVTVAGGRPIRLTKAANADLTP</sequence>
<organism evidence="2 3">
    <name type="scientific">Longivirga aurantiaca</name>
    <dbReference type="NCBI Taxonomy" id="1837743"/>
    <lineage>
        <taxon>Bacteria</taxon>
        <taxon>Bacillati</taxon>
        <taxon>Actinomycetota</taxon>
        <taxon>Actinomycetes</taxon>
        <taxon>Sporichthyales</taxon>
        <taxon>Sporichthyaceae</taxon>
        <taxon>Longivirga</taxon>
    </lineage>
</organism>
<dbReference type="InterPro" id="IPR010982">
    <property type="entry name" value="Lambda_DNA-bd_dom_sf"/>
</dbReference>
<accession>A0ABW1T0F0</accession>
<protein>
    <submittedName>
        <fullName evidence="2">Helix-turn-helix domain-containing protein</fullName>
    </submittedName>
</protein>
<dbReference type="SMART" id="SM00530">
    <property type="entry name" value="HTH_XRE"/>
    <property type="match status" value="1"/>
</dbReference>
<comment type="caution">
    <text evidence="2">The sequence shown here is derived from an EMBL/GenBank/DDBJ whole genome shotgun (WGS) entry which is preliminary data.</text>
</comment>
<dbReference type="Gene3D" id="1.10.260.40">
    <property type="entry name" value="lambda repressor-like DNA-binding domains"/>
    <property type="match status" value="1"/>
</dbReference>
<dbReference type="InterPro" id="IPR001387">
    <property type="entry name" value="Cro/C1-type_HTH"/>
</dbReference>
<dbReference type="PROSITE" id="PS50943">
    <property type="entry name" value="HTH_CROC1"/>
    <property type="match status" value="1"/>
</dbReference>
<gene>
    <name evidence="2" type="ORF">ACFQGU_09020</name>
</gene>
<dbReference type="RefSeq" id="WP_386765849.1">
    <property type="nucleotide sequence ID" value="NZ_JBHSTI010000008.1"/>
</dbReference>
<keyword evidence="3" id="KW-1185">Reference proteome</keyword>